<accession>A0A0E9SAQ7</accession>
<reference evidence="1" key="2">
    <citation type="journal article" date="2015" name="Fish Shellfish Immunol.">
        <title>Early steps in the European eel (Anguilla anguilla)-Vibrio vulnificus interaction in the gills: Role of the RtxA13 toxin.</title>
        <authorList>
            <person name="Callol A."/>
            <person name="Pajuelo D."/>
            <person name="Ebbesson L."/>
            <person name="Teles M."/>
            <person name="MacKenzie S."/>
            <person name="Amaro C."/>
        </authorList>
    </citation>
    <scope>NUCLEOTIDE SEQUENCE</scope>
</reference>
<sequence>MENVVAANLKIQKAYLYICPVICK</sequence>
<protein>
    <submittedName>
        <fullName evidence="1">Uncharacterized protein</fullName>
    </submittedName>
</protein>
<reference evidence="1" key="1">
    <citation type="submission" date="2014-11" db="EMBL/GenBank/DDBJ databases">
        <authorList>
            <person name="Amaro Gonzalez C."/>
        </authorList>
    </citation>
    <scope>NUCLEOTIDE SEQUENCE</scope>
</reference>
<organism evidence="1">
    <name type="scientific">Anguilla anguilla</name>
    <name type="common">European freshwater eel</name>
    <name type="synonym">Muraena anguilla</name>
    <dbReference type="NCBI Taxonomy" id="7936"/>
    <lineage>
        <taxon>Eukaryota</taxon>
        <taxon>Metazoa</taxon>
        <taxon>Chordata</taxon>
        <taxon>Craniata</taxon>
        <taxon>Vertebrata</taxon>
        <taxon>Euteleostomi</taxon>
        <taxon>Actinopterygii</taxon>
        <taxon>Neopterygii</taxon>
        <taxon>Teleostei</taxon>
        <taxon>Anguilliformes</taxon>
        <taxon>Anguillidae</taxon>
        <taxon>Anguilla</taxon>
    </lineage>
</organism>
<dbReference type="AlphaFoldDB" id="A0A0E9SAQ7"/>
<evidence type="ECO:0000313" key="1">
    <source>
        <dbReference type="EMBL" id="JAH37613.1"/>
    </source>
</evidence>
<dbReference type="EMBL" id="GBXM01070964">
    <property type="protein sequence ID" value="JAH37613.1"/>
    <property type="molecule type" value="Transcribed_RNA"/>
</dbReference>
<proteinExistence type="predicted"/>
<name>A0A0E9SAQ7_ANGAN</name>